<feature type="transmembrane region" description="Helical" evidence="6">
    <location>
        <begin position="374"/>
        <end position="393"/>
    </location>
</feature>
<accession>A0A853I9E5</accession>
<dbReference type="InterPro" id="IPR001789">
    <property type="entry name" value="Sig_transdc_resp-reg_receiver"/>
</dbReference>
<feature type="transmembrane region" description="Helical" evidence="6">
    <location>
        <begin position="314"/>
        <end position="333"/>
    </location>
</feature>
<dbReference type="Pfam" id="PF00072">
    <property type="entry name" value="Response_reg"/>
    <property type="match status" value="2"/>
</dbReference>
<reference evidence="9 10" key="1">
    <citation type="submission" date="2020-07" db="EMBL/GenBank/DDBJ databases">
        <title>Endozoicomonas sp. nov., isolated from sediment.</title>
        <authorList>
            <person name="Gu T."/>
        </authorList>
    </citation>
    <scope>NUCLEOTIDE SEQUENCE [LARGE SCALE GENOMIC DNA]</scope>
    <source>
        <strain evidence="9 10">SM1973</strain>
    </source>
</reference>
<gene>
    <name evidence="9" type="ORF">H0A36_11750</name>
</gene>
<dbReference type="SUPFAM" id="SSF55874">
    <property type="entry name" value="ATPase domain of HSP90 chaperone/DNA topoisomerase II/histidine kinase"/>
    <property type="match status" value="1"/>
</dbReference>
<sequence>MHRSEVKANRHNMLRYLLAILLWACLPVTAEVVINNTNYQIDLANYFETYEDKQAQLTIDQVKSEGYTHRFAPYRQKFFQFEQSPSATWLRTAIHNNTATAQSPFITLVGTDLYWVDAYIEQDNQLKKVTSSNQHQTNGPLTSHHRLLIPLHLAPNQTAIIFLRVQPQQALHFASHLKSPTQALVSSNRNQWLSGLLFGLFCCVAIYNLLAFFHLKERNFLYMFALVSCSLIFQGTWQGVFSQFSTLSVASQSQLSDIALLLGCAFASHLNRRYYQIGIDHPKLDLYFAWLCGLCLLATLFGILFPAWQPTELSLWLTSFIVLNIFGCSLYYLKQGNKYARFMLAAQSPCALAILINIALTLNIIQLAPYKADWLLLSITSLTLFGVSYAFSLQFHLQAKEKLAAAEQLTRRPNNQLNQADFLGKVSHELRGPMNGILGMSELLMDTSLTPKQQDYANTIYHAGNELLNQLNQMLDISRLEQDTLKLEKVDFELPGLIEACVNMFRLTAEQRGIELISYLQPDVPAVINSDPNRLQQIMLSLLNHALKQTNAGEILLAGTAEQSEQGQQLRIVIKDTSEGMSQFERQQLLTKKVTTTELLSSSQPDIAIGIIVAKALIQKMGGTFGIKSEIGIGTTFWFTLPLTPVKQAKQPQQDFDFKGIRVLVVDDNETCRKVLTQQCLSLGMDVTSAQNGKEALALLRTKANLQAHYDLVILDQNMPVMNGLQLSAKIKEDPNISNDVLVIMLTGVSHMPSIVEARNAGVKRILTKPIAHYTLESALKEELAKFQPQSSTMAKDFLTQQELPQNLKVLVVEDNPTSAKVIKGMLAKLNVTPVIAANGNEAVEVFKNKRFQIIFMDCEMPIMDGFEATERIRQWEQQQHLSPTPIIALSAHGIQDQKQRIAAVGMNGQLTKPLELAALHEVLQIWALPTAAEPVAES</sequence>
<dbReference type="Gene3D" id="1.10.287.130">
    <property type="match status" value="1"/>
</dbReference>
<dbReference type="PRINTS" id="PR00344">
    <property type="entry name" value="BCTRLSENSOR"/>
</dbReference>
<dbReference type="Gene3D" id="2.60.40.2380">
    <property type="match status" value="1"/>
</dbReference>
<dbReference type="SUPFAM" id="SSF47384">
    <property type="entry name" value="Homodimeric domain of signal transducing histidine kinase"/>
    <property type="match status" value="1"/>
</dbReference>
<dbReference type="Pfam" id="PF07695">
    <property type="entry name" value="7TMR-DISM_7TM"/>
    <property type="match status" value="1"/>
</dbReference>
<keyword evidence="6" id="KW-0812">Transmembrane</keyword>
<keyword evidence="6" id="KW-1133">Transmembrane helix</keyword>
<keyword evidence="3 5" id="KW-0597">Phosphoprotein</keyword>
<proteinExistence type="predicted"/>
<dbReference type="AlphaFoldDB" id="A0A853I9E5"/>
<dbReference type="SMART" id="SM00388">
    <property type="entry name" value="HisKA"/>
    <property type="match status" value="1"/>
</dbReference>
<dbReference type="EMBL" id="JACCKB010000016">
    <property type="protein sequence ID" value="NYZ66684.1"/>
    <property type="molecule type" value="Genomic_DNA"/>
</dbReference>
<dbReference type="PROSITE" id="PS50110">
    <property type="entry name" value="RESPONSE_REGULATORY"/>
    <property type="match status" value="2"/>
</dbReference>
<feature type="modified residue" description="4-aspartylphosphate" evidence="5">
    <location>
        <position position="716"/>
    </location>
</feature>
<dbReference type="RefSeq" id="WP_180568710.1">
    <property type="nucleotide sequence ID" value="NZ_JACCKB010000016.1"/>
</dbReference>
<feature type="modified residue" description="4-aspartylphosphate" evidence="5">
    <location>
        <position position="858"/>
    </location>
</feature>
<feature type="domain" description="Response regulatory" evidence="8">
    <location>
        <begin position="662"/>
        <end position="784"/>
    </location>
</feature>
<dbReference type="Pfam" id="PF07696">
    <property type="entry name" value="7TMR-DISMED2"/>
    <property type="match status" value="1"/>
</dbReference>
<dbReference type="EC" id="2.7.13.3" evidence="2"/>
<dbReference type="SMART" id="SM00448">
    <property type="entry name" value="REC"/>
    <property type="match status" value="2"/>
</dbReference>
<comment type="catalytic activity">
    <reaction evidence="1">
        <text>ATP + protein L-histidine = ADP + protein N-phospho-L-histidine.</text>
        <dbReference type="EC" id="2.7.13.3"/>
    </reaction>
</comment>
<evidence type="ECO:0000313" key="10">
    <source>
        <dbReference type="Proteomes" id="UP000569732"/>
    </source>
</evidence>
<feature type="transmembrane region" description="Helical" evidence="6">
    <location>
        <begin position="287"/>
        <end position="308"/>
    </location>
</feature>
<evidence type="ECO:0000259" key="7">
    <source>
        <dbReference type="PROSITE" id="PS50109"/>
    </source>
</evidence>
<keyword evidence="10" id="KW-1185">Reference proteome</keyword>
<dbReference type="GO" id="GO:0071474">
    <property type="term" value="P:cellular hyperosmotic response"/>
    <property type="evidence" value="ECO:0007669"/>
    <property type="project" value="TreeGrafter"/>
</dbReference>
<dbReference type="InterPro" id="IPR011623">
    <property type="entry name" value="7TMR_DISM_rcpt_extracell_dom1"/>
</dbReference>
<evidence type="ECO:0000256" key="2">
    <source>
        <dbReference type="ARBA" id="ARBA00012438"/>
    </source>
</evidence>
<dbReference type="GO" id="GO:0000155">
    <property type="term" value="F:phosphorelay sensor kinase activity"/>
    <property type="evidence" value="ECO:0007669"/>
    <property type="project" value="InterPro"/>
</dbReference>
<dbReference type="Proteomes" id="UP000569732">
    <property type="component" value="Unassembled WGS sequence"/>
</dbReference>
<evidence type="ECO:0000313" key="9">
    <source>
        <dbReference type="EMBL" id="NYZ66684.1"/>
    </source>
</evidence>
<feature type="domain" description="Histidine kinase" evidence="7">
    <location>
        <begin position="425"/>
        <end position="645"/>
    </location>
</feature>
<dbReference type="InterPro" id="IPR003594">
    <property type="entry name" value="HATPase_dom"/>
</dbReference>
<dbReference type="SUPFAM" id="SSF52172">
    <property type="entry name" value="CheY-like"/>
    <property type="match status" value="2"/>
</dbReference>
<dbReference type="InterPro" id="IPR003661">
    <property type="entry name" value="HisK_dim/P_dom"/>
</dbReference>
<dbReference type="InterPro" id="IPR036097">
    <property type="entry name" value="HisK_dim/P_sf"/>
</dbReference>
<dbReference type="PANTHER" id="PTHR45339">
    <property type="entry name" value="HYBRID SIGNAL TRANSDUCTION HISTIDINE KINASE J"/>
    <property type="match status" value="1"/>
</dbReference>
<dbReference type="InterPro" id="IPR011622">
    <property type="entry name" value="7TMR_DISM_rcpt_extracell_dom2"/>
</dbReference>
<evidence type="ECO:0000256" key="4">
    <source>
        <dbReference type="ARBA" id="ARBA00023012"/>
    </source>
</evidence>
<dbReference type="InterPro" id="IPR011006">
    <property type="entry name" value="CheY-like_superfamily"/>
</dbReference>
<dbReference type="PROSITE" id="PS50109">
    <property type="entry name" value="HIS_KIN"/>
    <property type="match status" value="1"/>
</dbReference>
<dbReference type="Gene3D" id="3.30.565.10">
    <property type="entry name" value="Histidine kinase-like ATPase, C-terminal domain"/>
    <property type="match status" value="1"/>
</dbReference>
<evidence type="ECO:0000256" key="5">
    <source>
        <dbReference type="PROSITE-ProRule" id="PRU00169"/>
    </source>
</evidence>
<comment type="caution">
    <text evidence="9">The sequence shown here is derived from an EMBL/GenBank/DDBJ whole genome shotgun (WGS) entry which is preliminary data.</text>
</comment>
<evidence type="ECO:0000259" key="8">
    <source>
        <dbReference type="PROSITE" id="PS50110"/>
    </source>
</evidence>
<evidence type="ECO:0000256" key="1">
    <source>
        <dbReference type="ARBA" id="ARBA00000085"/>
    </source>
</evidence>
<keyword evidence="6" id="KW-0472">Membrane</keyword>
<dbReference type="Pfam" id="PF02518">
    <property type="entry name" value="HATPase_c"/>
    <property type="match status" value="1"/>
</dbReference>
<dbReference type="Pfam" id="PF00512">
    <property type="entry name" value="HisKA"/>
    <property type="match status" value="1"/>
</dbReference>
<dbReference type="PANTHER" id="PTHR45339:SF1">
    <property type="entry name" value="HYBRID SIGNAL TRANSDUCTION HISTIDINE KINASE J"/>
    <property type="match status" value="1"/>
</dbReference>
<dbReference type="Gene3D" id="3.40.50.2300">
    <property type="match status" value="2"/>
</dbReference>
<evidence type="ECO:0000256" key="3">
    <source>
        <dbReference type="ARBA" id="ARBA00022553"/>
    </source>
</evidence>
<keyword evidence="4" id="KW-0902">Two-component regulatory system</keyword>
<feature type="transmembrane region" description="Helical" evidence="6">
    <location>
        <begin position="220"/>
        <end position="238"/>
    </location>
</feature>
<dbReference type="CDD" id="cd17546">
    <property type="entry name" value="REC_hyHK_CKI1_RcsC-like"/>
    <property type="match status" value="2"/>
</dbReference>
<feature type="transmembrane region" description="Helical" evidence="6">
    <location>
        <begin position="192"/>
        <end position="213"/>
    </location>
</feature>
<dbReference type="InterPro" id="IPR036890">
    <property type="entry name" value="HATPase_C_sf"/>
</dbReference>
<dbReference type="InterPro" id="IPR004358">
    <property type="entry name" value="Sig_transdc_His_kin-like_C"/>
</dbReference>
<feature type="transmembrane region" description="Helical" evidence="6">
    <location>
        <begin position="345"/>
        <end position="368"/>
    </location>
</feature>
<feature type="domain" description="Response regulatory" evidence="8">
    <location>
        <begin position="809"/>
        <end position="928"/>
    </location>
</feature>
<dbReference type="SMART" id="SM00387">
    <property type="entry name" value="HATPase_c"/>
    <property type="match status" value="1"/>
</dbReference>
<dbReference type="CDD" id="cd00082">
    <property type="entry name" value="HisKA"/>
    <property type="match status" value="1"/>
</dbReference>
<name>A0A853I9E5_9GAMM</name>
<organism evidence="9 10">
    <name type="scientific">Spartinivicinus marinus</name>
    <dbReference type="NCBI Taxonomy" id="2994442"/>
    <lineage>
        <taxon>Bacteria</taxon>
        <taxon>Pseudomonadati</taxon>
        <taxon>Pseudomonadota</taxon>
        <taxon>Gammaproteobacteria</taxon>
        <taxon>Oceanospirillales</taxon>
        <taxon>Zooshikellaceae</taxon>
        <taxon>Spartinivicinus</taxon>
    </lineage>
</organism>
<dbReference type="InterPro" id="IPR005467">
    <property type="entry name" value="His_kinase_dom"/>
</dbReference>
<evidence type="ECO:0000256" key="6">
    <source>
        <dbReference type="SAM" id="Phobius"/>
    </source>
</evidence>
<protein>
    <recommendedName>
        <fullName evidence="2">histidine kinase</fullName>
        <ecNumber evidence="2">2.7.13.3</ecNumber>
    </recommendedName>
</protein>